<dbReference type="EC" id="2.7.7.72" evidence="1"/>
<organism evidence="1 2">
    <name type="scientific">Spiromyces aspiralis</name>
    <dbReference type="NCBI Taxonomy" id="68401"/>
    <lineage>
        <taxon>Eukaryota</taxon>
        <taxon>Fungi</taxon>
        <taxon>Fungi incertae sedis</taxon>
        <taxon>Zoopagomycota</taxon>
        <taxon>Kickxellomycotina</taxon>
        <taxon>Kickxellomycetes</taxon>
        <taxon>Kickxellales</taxon>
        <taxon>Kickxellaceae</taxon>
        <taxon>Spiromyces</taxon>
    </lineage>
</organism>
<evidence type="ECO:0000313" key="2">
    <source>
        <dbReference type="Proteomes" id="UP001145114"/>
    </source>
</evidence>
<protein>
    <submittedName>
        <fullName evidence="1">CCA tRNA nucleotidyltransferase, mitochondrial</fullName>
        <ecNumber evidence="1">2.7.7.72</ecNumber>
    </submittedName>
</protein>
<dbReference type="EMBL" id="JAMZIH010005184">
    <property type="protein sequence ID" value="KAJ1675754.1"/>
    <property type="molecule type" value="Genomic_DNA"/>
</dbReference>
<evidence type="ECO:0000313" key="1">
    <source>
        <dbReference type="EMBL" id="KAJ1675754.1"/>
    </source>
</evidence>
<keyword evidence="2" id="KW-1185">Reference proteome</keyword>
<reference evidence="1" key="1">
    <citation type="submission" date="2022-06" db="EMBL/GenBank/DDBJ databases">
        <title>Phylogenomic reconstructions and comparative analyses of Kickxellomycotina fungi.</title>
        <authorList>
            <person name="Reynolds N.K."/>
            <person name="Stajich J.E."/>
            <person name="Barry K."/>
            <person name="Grigoriev I.V."/>
            <person name="Crous P."/>
            <person name="Smith M.E."/>
        </authorList>
    </citation>
    <scope>NUCLEOTIDE SEQUENCE</scope>
    <source>
        <strain evidence="1">RSA 2271</strain>
    </source>
</reference>
<keyword evidence="1" id="KW-0808">Transferase</keyword>
<name>A0ACC1HN27_9FUNG</name>
<proteinExistence type="predicted"/>
<keyword evidence="1" id="KW-0548">Nucleotidyltransferase</keyword>
<comment type="caution">
    <text evidence="1">The sequence shown here is derived from an EMBL/GenBank/DDBJ whole genome shotgun (WGS) entry which is preliminary data.</text>
</comment>
<accession>A0ACC1HN27</accession>
<sequence length="490" mass="55039">MRVVLDETEDKVCDLLDRVTRHLSETRPDLPRLTLRIAGGWVRDKLLGKECHDLDIAVNHMTGYQLATHVNDFLKAQGLDTRSIAKIQLNPERSKHLETATTVIFGLSIDFVNLRSETYNANSRIPIVEFGTPYEDALRRDTTINALFYNIHSRKVEDFTGKGLEDLRRGLIRTPMAPYETFRDDPLRVLRVIRFASRFNFAIVKEVINAIKRPEIKADLAAKISRERVGVEVDKMLCGPNPLLSIQLIHDYGLFCDIFVLPDNPDFKFTGKLKDPALSLLLARQVHSILSDPLFSQEPVQALDSGEVRGIYLACCLYPFIDMTVEEKNKKVVSAAKMILRDGVKLTNADIDTVSTLHGSLGAIDEALIGLRSGELSRVDLGLSIRSIGKKWRSAVLFSCAVQAALDKQGRDSIVQRHRCLFEKTYEWGLAEVYKMKPIVDGKVAAQLLGIKPGPVIRKILDDVIVWQLGNPTGTAEECKRYVVEKFGSK</sequence>
<dbReference type="Proteomes" id="UP001145114">
    <property type="component" value="Unassembled WGS sequence"/>
</dbReference>
<gene>
    <name evidence="1" type="primary">CCA1</name>
    <name evidence="1" type="ORF">EV182_000652</name>
</gene>